<name>A0A0J6Y7U9_COCIT</name>
<evidence type="ECO:0000313" key="2">
    <source>
        <dbReference type="EMBL" id="KMP04751.1"/>
    </source>
</evidence>
<accession>A0A0J6Y7U9</accession>
<organism evidence="2 3">
    <name type="scientific">Coccidioides immitis RMSCC 2394</name>
    <dbReference type="NCBI Taxonomy" id="404692"/>
    <lineage>
        <taxon>Eukaryota</taxon>
        <taxon>Fungi</taxon>
        <taxon>Dikarya</taxon>
        <taxon>Ascomycota</taxon>
        <taxon>Pezizomycotina</taxon>
        <taxon>Eurotiomycetes</taxon>
        <taxon>Eurotiomycetidae</taxon>
        <taxon>Onygenales</taxon>
        <taxon>Onygenaceae</taxon>
        <taxon>Coccidioides</taxon>
    </lineage>
</organism>
<reference evidence="3" key="1">
    <citation type="journal article" date="2010" name="Genome Res.">
        <title>Population genomic sequencing of Coccidioides fungi reveals recent hybridization and transposon control.</title>
        <authorList>
            <person name="Neafsey D.E."/>
            <person name="Barker B.M."/>
            <person name="Sharpton T.J."/>
            <person name="Stajich J.E."/>
            <person name="Park D.J."/>
            <person name="Whiston E."/>
            <person name="Hung C.-Y."/>
            <person name="McMahan C."/>
            <person name="White J."/>
            <person name="Sykes S."/>
            <person name="Heiman D."/>
            <person name="Young S."/>
            <person name="Zeng Q."/>
            <person name="Abouelleil A."/>
            <person name="Aftuck L."/>
            <person name="Bessette D."/>
            <person name="Brown A."/>
            <person name="FitzGerald M."/>
            <person name="Lui A."/>
            <person name="Macdonald J.P."/>
            <person name="Priest M."/>
            <person name="Orbach M.J."/>
            <person name="Galgiani J.N."/>
            <person name="Kirkland T.N."/>
            <person name="Cole G.T."/>
            <person name="Birren B.W."/>
            <person name="Henn M.R."/>
            <person name="Taylor J.W."/>
            <person name="Rounsley S.D."/>
        </authorList>
    </citation>
    <scope>NUCLEOTIDE SEQUENCE [LARGE SCALE GENOMIC DNA]</scope>
    <source>
        <strain evidence="3">RMSCC 2394</strain>
    </source>
</reference>
<dbReference type="EMBL" id="DS028095">
    <property type="protein sequence ID" value="KMP04751.1"/>
    <property type="molecule type" value="Genomic_DNA"/>
</dbReference>
<dbReference type="Proteomes" id="UP000054565">
    <property type="component" value="Unassembled WGS sequence"/>
</dbReference>
<protein>
    <submittedName>
        <fullName evidence="2">Uncharacterized protein</fullName>
    </submittedName>
</protein>
<feature type="compositionally biased region" description="Polar residues" evidence="1">
    <location>
        <begin position="85"/>
        <end position="94"/>
    </location>
</feature>
<feature type="region of interest" description="Disordered" evidence="1">
    <location>
        <begin position="79"/>
        <end position="104"/>
    </location>
</feature>
<dbReference type="AlphaFoldDB" id="A0A0J6Y7U9"/>
<gene>
    <name evidence="2" type="ORF">CIRG_04432</name>
</gene>
<evidence type="ECO:0000313" key="3">
    <source>
        <dbReference type="Proteomes" id="UP000054565"/>
    </source>
</evidence>
<sequence>MGAESSGPPGVGCGTPAGLLPMSHDAADASQPISAWATEYQLWIFHAKFSNQSRFQISCEAVALHRLIYDQCLSSLGYQDAGSEPPSSCSQSFDMSMLRRSLSL</sequence>
<evidence type="ECO:0000256" key="1">
    <source>
        <dbReference type="SAM" id="MobiDB-lite"/>
    </source>
</evidence>
<proteinExistence type="predicted"/>